<evidence type="ECO:0000313" key="4">
    <source>
        <dbReference type="Proteomes" id="UP000469559"/>
    </source>
</evidence>
<dbReference type="Pfam" id="PF20237">
    <property type="entry name" value="DUF6594"/>
    <property type="match status" value="1"/>
</dbReference>
<protein>
    <recommendedName>
        <fullName evidence="2">DUF6594 domain-containing protein</fullName>
    </recommendedName>
</protein>
<evidence type="ECO:0000313" key="3">
    <source>
        <dbReference type="EMBL" id="TVY12821.1"/>
    </source>
</evidence>
<dbReference type="PANTHER" id="PTHR34502:SF3">
    <property type="entry name" value="DUF6594 DOMAIN-CONTAINING PROTEIN"/>
    <property type="match status" value="1"/>
</dbReference>
<accession>A0A8T9B0I7</accession>
<feature type="transmembrane region" description="Helical" evidence="1">
    <location>
        <begin position="248"/>
        <end position="269"/>
    </location>
</feature>
<sequence length="340" mass="39659">MIFIRSSYTRLDKFVAHRGTSWVSRAIRALVPTPAAHSTRKVIRNLLVEQYPQGYPRLAAFLDSDENFMIYRRFGYLHARLLLYKQDELRAFEKQLDRMDRKDAYPGTQRFLQCRESDDYRVQPVGKSRKELLRKIENTIVEYDQLLFNAQRLTSSNRPAQRDHNSVIRFIYNTQPLVQGESEFVHNNEDMITLRPGRESTWFDSFVEDILIRLPWRPVKYIFCLKEAAEKTTDENIRYFTKSRVDRLVSSLVFLTLILMLILPVYILYHIGRTIYDIKSQGTVEAVCISILLVFTLLFSAILALFTKAKRHEILGAATAYCAILVVFLGNFSNPVSVHT</sequence>
<keyword evidence="4" id="KW-1185">Reference proteome</keyword>
<keyword evidence="1" id="KW-0472">Membrane</keyword>
<comment type="caution">
    <text evidence="3">The sequence shown here is derived from an EMBL/GenBank/DDBJ whole genome shotgun (WGS) entry which is preliminary data.</text>
</comment>
<name>A0A8T9B0I7_9HELO</name>
<evidence type="ECO:0000259" key="2">
    <source>
        <dbReference type="Pfam" id="PF20237"/>
    </source>
</evidence>
<evidence type="ECO:0000256" key="1">
    <source>
        <dbReference type="SAM" id="Phobius"/>
    </source>
</evidence>
<proteinExistence type="predicted"/>
<feature type="domain" description="DUF6594" evidence="2">
    <location>
        <begin position="55"/>
        <end position="326"/>
    </location>
</feature>
<dbReference type="OrthoDB" id="5342093at2759"/>
<dbReference type="PANTHER" id="PTHR34502">
    <property type="entry name" value="DUF6594 DOMAIN-CONTAINING PROTEIN-RELATED"/>
    <property type="match status" value="1"/>
</dbReference>
<organism evidence="3 4">
    <name type="scientific">Lachnellula arida</name>
    <dbReference type="NCBI Taxonomy" id="1316785"/>
    <lineage>
        <taxon>Eukaryota</taxon>
        <taxon>Fungi</taxon>
        <taxon>Dikarya</taxon>
        <taxon>Ascomycota</taxon>
        <taxon>Pezizomycotina</taxon>
        <taxon>Leotiomycetes</taxon>
        <taxon>Helotiales</taxon>
        <taxon>Lachnaceae</taxon>
        <taxon>Lachnellula</taxon>
    </lineage>
</organism>
<dbReference type="AlphaFoldDB" id="A0A8T9B0I7"/>
<reference evidence="3 4" key="1">
    <citation type="submission" date="2018-05" db="EMBL/GenBank/DDBJ databases">
        <title>Whole genome sequencing for identification of molecular markers to develop diagnostic detection tools for the regulated plant pathogen Lachnellula willkommii.</title>
        <authorList>
            <person name="Giroux E."/>
            <person name="Bilodeau G."/>
        </authorList>
    </citation>
    <scope>NUCLEOTIDE SEQUENCE [LARGE SCALE GENOMIC DNA]</scope>
    <source>
        <strain evidence="3 4">CBS 203.66</strain>
    </source>
</reference>
<dbReference type="Proteomes" id="UP000469559">
    <property type="component" value="Unassembled WGS sequence"/>
</dbReference>
<feature type="transmembrane region" description="Helical" evidence="1">
    <location>
        <begin position="289"/>
        <end position="307"/>
    </location>
</feature>
<keyword evidence="1" id="KW-0812">Transmembrane</keyword>
<gene>
    <name evidence="3" type="ORF">LARI1_G008946</name>
</gene>
<keyword evidence="1" id="KW-1133">Transmembrane helix</keyword>
<dbReference type="EMBL" id="QGMF01001279">
    <property type="protein sequence ID" value="TVY12821.1"/>
    <property type="molecule type" value="Genomic_DNA"/>
</dbReference>
<feature type="transmembrane region" description="Helical" evidence="1">
    <location>
        <begin position="314"/>
        <end position="332"/>
    </location>
</feature>
<dbReference type="InterPro" id="IPR046529">
    <property type="entry name" value="DUF6594"/>
</dbReference>